<dbReference type="InterPro" id="IPR002110">
    <property type="entry name" value="Ankyrin_rpt"/>
</dbReference>
<dbReference type="PRINTS" id="PR01415">
    <property type="entry name" value="ANKYRIN"/>
</dbReference>
<evidence type="ECO:0000256" key="1">
    <source>
        <dbReference type="ARBA" id="ARBA00023121"/>
    </source>
</evidence>
<proteinExistence type="predicted"/>
<keyword evidence="2" id="KW-0040">ANK repeat</keyword>
<gene>
    <name evidence="4" type="ORF">AB675_2957</name>
</gene>
<dbReference type="RefSeq" id="XP_017996417.1">
    <property type="nucleotide sequence ID" value="XM_018142969.1"/>
</dbReference>
<keyword evidence="1" id="KW-0446">Lipid-binding</keyword>
<feature type="repeat" description="ANK" evidence="2">
    <location>
        <begin position="104"/>
        <end position="136"/>
    </location>
</feature>
<protein>
    <submittedName>
        <fullName evidence="4">Ankyrin repeat-containing protein P16F5.05c</fullName>
    </submittedName>
</protein>
<feature type="compositionally biased region" description="Gly residues" evidence="3">
    <location>
        <begin position="173"/>
        <end position="187"/>
    </location>
</feature>
<reference evidence="4 5" key="1">
    <citation type="submission" date="2015-06" db="EMBL/GenBank/DDBJ databases">
        <title>Draft genome of the ant-associated black yeast Phialophora attae CBS 131958.</title>
        <authorList>
            <person name="Moreno L.F."/>
            <person name="Stielow B.J."/>
            <person name="de Hoog S."/>
            <person name="Vicente V.A."/>
            <person name="Weiss V.A."/>
            <person name="de Vries M."/>
            <person name="Cruz L.M."/>
            <person name="Souza E.M."/>
        </authorList>
    </citation>
    <scope>NUCLEOTIDE SEQUENCE [LARGE SCALE GENOMIC DNA]</scope>
    <source>
        <strain evidence="4 5">CBS 131958</strain>
    </source>
</reference>
<dbReference type="SUPFAM" id="SSF48403">
    <property type="entry name" value="Ankyrin repeat"/>
    <property type="match status" value="1"/>
</dbReference>
<dbReference type="Pfam" id="PF12796">
    <property type="entry name" value="Ank_2"/>
    <property type="match status" value="1"/>
</dbReference>
<dbReference type="Proteomes" id="UP000038010">
    <property type="component" value="Unassembled WGS sequence"/>
</dbReference>
<feature type="repeat" description="ANK" evidence="2">
    <location>
        <begin position="58"/>
        <end position="90"/>
    </location>
</feature>
<dbReference type="PROSITE" id="PS50088">
    <property type="entry name" value="ANK_REPEAT"/>
    <property type="match status" value="2"/>
</dbReference>
<dbReference type="VEuPathDB" id="FungiDB:AB675_2957"/>
<dbReference type="PANTHER" id="PTHR24119">
    <property type="entry name" value="ACYL-COA-BINDING DOMAIN-CONTAINING PROTEIN 6"/>
    <property type="match status" value="1"/>
</dbReference>
<dbReference type="OrthoDB" id="10057496at2759"/>
<dbReference type="SMART" id="SM00248">
    <property type="entry name" value="ANK"/>
    <property type="match status" value="2"/>
</dbReference>
<dbReference type="PANTHER" id="PTHR24119:SF0">
    <property type="entry name" value="ACYL-COA-BINDING DOMAIN-CONTAINING PROTEIN 6"/>
    <property type="match status" value="1"/>
</dbReference>
<evidence type="ECO:0000313" key="4">
    <source>
        <dbReference type="EMBL" id="KPI36454.1"/>
    </source>
</evidence>
<dbReference type="EMBL" id="LFJN01000031">
    <property type="protein sequence ID" value="KPI36454.1"/>
    <property type="molecule type" value="Genomic_DNA"/>
</dbReference>
<dbReference type="Gene3D" id="1.25.40.20">
    <property type="entry name" value="Ankyrin repeat-containing domain"/>
    <property type="match status" value="1"/>
</dbReference>
<keyword evidence="5" id="KW-1185">Reference proteome</keyword>
<dbReference type="PROSITE" id="PS50297">
    <property type="entry name" value="ANK_REP_REGION"/>
    <property type="match status" value="2"/>
</dbReference>
<evidence type="ECO:0000256" key="2">
    <source>
        <dbReference type="PROSITE-ProRule" id="PRU00023"/>
    </source>
</evidence>
<name>A0A0N1NYR4_9EURO</name>
<accession>A0A0N1NYR4</accession>
<sequence>MSVSPAQAMSLDEEATDDLLYLTRAGDVSELTSLLTSLSTTHSVPAHTILLSAVDPTSLNTPLHYAAANGHLPITQHLVSLLPDISASDTSEARSKIINAQNEAGNTPLHWAALNGHLEVVKALVEAGADPGVKNKVQRSVLVEAEIAGGEKAGECVNWLLGHWEGAEEGNGAAMGGADGSGEGSVDGGDIAAHNGAGGVNGVTGSMENGHKTL</sequence>
<dbReference type="AlphaFoldDB" id="A0A0N1NYR4"/>
<dbReference type="GeneID" id="28734849"/>
<dbReference type="GO" id="GO:0000062">
    <property type="term" value="F:fatty-acyl-CoA binding"/>
    <property type="evidence" value="ECO:0007669"/>
    <property type="project" value="TreeGrafter"/>
</dbReference>
<organism evidence="4 5">
    <name type="scientific">Cyphellophora attinorum</name>
    <dbReference type="NCBI Taxonomy" id="1664694"/>
    <lineage>
        <taxon>Eukaryota</taxon>
        <taxon>Fungi</taxon>
        <taxon>Dikarya</taxon>
        <taxon>Ascomycota</taxon>
        <taxon>Pezizomycotina</taxon>
        <taxon>Eurotiomycetes</taxon>
        <taxon>Chaetothyriomycetidae</taxon>
        <taxon>Chaetothyriales</taxon>
        <taxon>Cyphellophoraceae</taxon>
        <taxon>Cyphellophora</taxon>
    </lineage>
</organism>
<dbReference type="STRING" id="1664694.A0A0N1NYR4"/>
<feature type="region of interest" description="Disordered" evidence="3">
    <location>
        <begin position="171"/>
        <end position="214"/>
    </location>
</feature>
<comment type="caution">
    <text evidence="4">The sequence shown here is derived from an EMBL/GenBank/DDBJ whole genome shotgun (WGS) entry which is preliminary data.</text>
</comment>
<evidence type="ECO:0000313" key="5">
    <source>
        <dbReference type="Proteomes" id="UP000038010"/>
    </source>
</evidence>
<dbReference type="InterPro" id="IPR036770">
    <property type="entry name" value="Ankyrin_rpt-contain_sf"/>
</dbReference>
<evidence type="ECO:0000256" key="3">
    <source>
        <dbReference type="SAM" id="MobiDB-lite"/>
    </source>
</evidence>